<keyword evidence="3" id="KW-1185">Reference proteome</keyword>
<gene>
    <name evidence="2" type="ORF">JY651_17765</name>
</gene>
<protein>
    <submittedName>
        <fullName evidence="2">Uncharacterized protein</fullName>
    </submittedName>
</protein>
<keyword evidence="1" id="KW-0732">Signal</keyword>
<accession>A0ABX7P878</accession>
<sequence length="173" mass="18310">MKTEVESKRSRVSAWGVVLGLVLCCGLATQAWAQSSPTLAVQVTTQPRTGAAGDMVVASVMDTGVRTGARVSVTLRILDASGAIVAQTTDVVSEGVPLRLTYRATSSAGLSAQVLVPLGSTRLSAAVLTLERWDPSLPLGWYEPFLCPITSDPYLPPGPITDCHVEYLDLRAR</sequence>
<reference evidence="2 3" key="1">
    <citation type="submission" date="2021-02" db="EMBL/GenBank/DDBJ databases">
        <title>De Novo genome assembly of isolated myxobacteria.</title>
        <authorList>
            <person name="Stevens D.C."/>
        </authorList>
    </citation>
    <scope>NUCLEOTIDE SEQUENCE [LARGE SCALE GENOMIC DNA]</scope>
    <source>
        <strain evidence="3">SCPEA02</strain>
    </source>
</reference>
<dbReference type="EMBL" id="CP071090">
    <property type="protein sequence ID" value="QSQ26660.1"/>
    <property type="molecule type" value="Genomic_DNA"/>
</dbReference>
<dbReference type="RefSeq" id="WP_206728205.1">
    <property type="nucleotide sequence ID" value="NZ_CP071090.1"/>
</dbReference>
<evidence type="ECO:0000313" key="3">
    <source>
        <dbReference type="Proteomes" id="UP000662747"/>
    </source>
</evidence>
<evidence type="ECO:0000256" key="1">
    <source>
        <dbReference type="SAM" id="SignalP"/>
    </source>
</evidence>
<feature type="chain" id="PRO_5045265792" evidence="1">
    <location>
        <begin position="34"/>
        <end position="173"/>
    </location>
</feature>
<name>A0ABX7P878_9BACT</name>
<organism evidence="2 3">
    <name type="scientific">Pyxidicoccus parkwayensis</name>
    <dbReference type="NCBI Taxonomy" id="2813578"/>
    <lineage>
        <taxon>Bacteria</taxon>
        <taxon>Pseudomonadati</taxon>
        <taxon>Myxococcota</taxon>
        <taxon>Myxococcia</taxon>
        <taxon>Myxococcales</taxon>
        <taxon>Cystobacterineae</taxon>
        <taxon>Myxococcaceae</taxon>
        <taxon>Pyxidicoccus</taxon>
    </lineage>
</organism>
<proteinExistence type="predicted"/>
<dbReference type="Proteomes" id="UP000662747">
    <property type="component" value="Chromosome"/>
</dbReference>
<feature type="signal peptide" evidence="1">
    <location>
        <begin position="1"/>
        <end position="33"/>
    </location>
</feature>
<evidence type="ECO:0000313" key="2">
    <source>
        <dbReference type="EMBL" id="QSQ26660.1"/>
    </source>
</evidence>